<name>A0ACB6RHL8_9PLEO</name>
<dbReference type="EMBL" id="MU006755">
    <property type="protein sequence ID" value="KAF2621471.1"/>
    <property type="molecule type" value="Genomic_DNA"/>
</dbReference>
<reference evidence="1" key="1">
    <citation type="journal article" date="2020" name="Stud. Mycol.">
        <title>101 Dothideomycetes genomes: a test case for predicting lifestyles and emergence of pathogens.</title>
        <authorList>
            <person name="Haridas S."/>
            <person name="Albert R."/>
            <person name="Binder M."/>
            <person name="Bloem J."/>
            <person name="Labutti K."/>
            <person name="Salamov A."/>
            <person name="Andreopoulos B."/>
            <person name="Baker S."/>
            <person name="Barry K."/>
            <person name="Bills G."/>
            <person name="Bluhm B."/>
            <person name="Cannon C."/>
            <person name="Castanera R."/>
            <person name="Culley D."/>
            <person name="Daum C."/>
            <person name="Ezra D."/>
            <person name="Gonzalez J."/>
            <person name="Henrissat B."/>
            <person name="Kuo A."/>
            <person name="Liang C."/>
            <person name="Lipzen A."/>
            <person name="Lutzoni F."/>
            <person name="Magnuson J."/>
            <person name="Mondo S."/>
            <person name="Nolan M."/>
            <person name="Ohm R."/>
            <person name="Pangilinan J."/>
            <person name="Park H.-J."/>
            <person name="Ramirez L."/>
            <person name="Alfaro M."/>
            <person name="Sun H."/>
            <person name="Tritt A."/>
            <person name="Yoshinaga Y."/>
            <person name="Zwiers L.-H."/>
            <person name="Turgeon B."/>
            <person name="Goodwin S."/>
            <person name="Spatafora J."/>
            <person name="Crous P."/>
            <person name="Grigoriev I."/>
        </authorList>
    </citation>
    <scope>NUCLEOTIDE SEQUENCE</scope>
    <source>
        <strain evidence="1">CBS 525.71</strain>
    </source>
</reference>
<keyword evidence="2" id="KW-1185">Reference proteome</keyword>
<evidence type="ECO:0000313" key="2">
    <source>
        <dbReference type="Proteomes" id="UP000799754"/>
    </source>
</evidence>
<sequence length="340" mass="38527">MGRRHQELFGKPGPPAYEDQIKQSGRKIRFRRDSVVHDFFDGDHASEVDWKKFAEKGSALMCGLNGDDEEAGIQMGDKRTPPSAASPWTGDLTRELVVWKWSIVNPSTYSCKMNDHWKIPEAMKALRLNGKPQSEGGDNACYRVEHWNPKPTENGRQIPAINQWYTVDGMEYQATQAHYELGINPTGGAIFGFFLDSPIYAASNTWYGGRKPVDPTKLPRLRAFSDILWGYWNRNNPDIKNIRYFFMLGISNDQTNQLIDTCLQKAGKQLSEWPGMEFDTKTDEGHALLGSPNGAGFAYFLMQHKRELGLKTITKVTVFRAETDDDLAFVDSHLLFHVGD</sequence>
<dbReference type="Proteomes" id="UP000799754">
    <property type="component" value="Unassembled WGS sequence"/>
</dbReference>
<comment type="caution">
    <text evidence="1">The sequence shown here is derived from an EMBL/GenBank/DDBJ whole genome shotgun (WGS) entry which is preliminary data.</text>
</comment>
<evidence type="ECO:0000313" key="1">
    <source>
        <dbReference type="EMBL" id="KAF2621471.1"/>
    </source>
</evidence>
<proteinExistence type="predicted"/>
<organism evidence="1 2">
    <name type="scientific">Macroventuria anomochaeta</name>
    <dbReference type="NCBI Taxonomy" id="301207"/>
    <lineage>
        <taxon>Eukaryota</taxon>
        <taxon>Fungi</taxon>
        <taxon>Dikarya</taxon>
        <taxon>Ascomycota</taxon>
        <taxon>Pezizomycotina</taxon>
        <taxon>Dothideomycetes</taxon>
        <taxon>Pleosporomycetidae</taxon>
        <taxon>Pleosporales</taxon>
        <taxon>Pleosporineae</taxon>
        <taxon>Didymellaceae</taxon>
        <taxon>Macroventuria</taxon>
    </lineage>
</organism>
<protein>
    <submittedName>
        <fullName evidence="1">Uncharacterized protein</fullName>
    </submittedName>
</protein>
<accession>A0ACB6RHL8</accession>
<gene>
    <name evidence="1" type="ORF">BU25DRAFT_379643</name>
</gene>
<feature type="non-terminal residue" evidence="1">
    <location>
        <position position="340"/>
    </location>
</feature>